<sequence length="360" mass="39113">MKMVVSLFGLFLILGVAQGGVFKSGPAIIEDLRNAQPPSSRIVAGWEAEEGQFPYQVSVRMVGANAVVTSCGGSILHEQWVLTAAHCLANCDTFVVRFGLTNLTRPEHIVESTLKHIHPEYIEIIAGVQRDDIALIEFTRPIPFSANVQPIRLMNSAQKNTNYAGVTMIASGFGLTDDPWNGGTGSEVLRWVLQRGISNAECRLWYNAQNVQDPIICSQFYNNTSQSTCQGDSGGPLVFVDADDKLTQIGVVSFGSMWGCNHPVPSGYVRPGYYHDWLQNVTGMNFDWSFSSEDDGSSSSEEDDVTSAPEEDDVTSAPEEDDVTSAPEEDDVTSAPEEDDVTSAPEEDDVTSAPEEDDSA</sequence>
<keyword evidence="4" id="KW-1199">Hemostasis impairing toxin</keyword>
<evidence type="ECO:0000259" key="10">
    <source>
        <dbReference type="PROSITE" id="PS50240"/>
    </source>
</evidence>
<dbReference type="RefSeq" id="XP_026730855.1">
    <property type="nucleotide sequence ID" value="XM_026875054.1"/>
</dbReference>
<organism evidence="11 12">
    <name type="scientific">Trichoplusia ni</name>
    <name type="common">Cabbage looper</name>
    <dbReference type="NCBI Taxonomy" id="7111"/>
    <lineage>
        <taxon>Eukaryota</taxon>
        <taxon>Metazoa</taxon>
        <taxon>Ecdysozoa</taxon>
        <taxon>Arthropoda</taxon>
        <taxon>Hexapoda</taxon>
        <taxon>Insecta</taxon>
        <taxon>Pterygota</taxon>
        <taxon>Neoptera</taxon>
        <taxon>Endopterygota</taxon>
        <taxon>Lepidoptera</taxon>
        <taxon>Glossata</taxon>
        <taxon>Ditrysia</taxon>
        <taxon>Noctuoidea</taxon>
        <taxon>Noctuidae</taxon>
        <taxon>Plusiinae</taxon>
        <taxon>Trichoplusia</taxon>
    </lineage>
</organism>
<evidence type="ECO:0000256" key="6">
    <source>
        <dbReference type="ARBA" id="ARBA00084094"/>
    </source>
</evidence>
<dbReference type="Gene3D" id="2.40.10.10">
    <property type="entry name" value="Trypsin-like serine proteases"/>
    <property type="match status" value="1"/>
</dbReference>
<evidence type="ECO:0000256" key="1">
    <source>
        <dbReference type="ARBA" id="ARBA00004239"/>
    </source>
</evidence>
<dbReference type="InterPro" id="IPR001314">
    <property type="entry name" value="Peptidase_S1A"/>
</dbReference>
<keyword evidence="11" id="KW-1185">Reference proteome</keyword>
<protein>
    <submittedName>
        <fullName evidence="12">Collagenase-like</fullName>
    </submittedName>
</protein>
<dbReference type="InterPro" id="IPR033116">
    <property type="entry name" value="TRYPSIN_SER"/>
</dbReference>
<dbReference type="GeneID" id="113496005"/>
<evidence type="ECO:0000256" key="8">
    <source>
        <dbReference type="SAM" id="MobiDB-lite"/>
    </source>
</evidence>
<dbReference type="PROSITE" id="PS00135">
    <property type="entry name" value="TRYPSIN_SER"/>
    <property type="match status" value="1"/>
</dbReference>
<keyword evidence="7" id="KW-0378">Hydrolase</keyword>
<keyword evidence="7" id="KW-0645">Protease</keyword>
<keyword evidence="9" id="KW-0732">Signal</keyword>
<dbReference type="PRINTS" id="PR00722">
    <property type="entry name" value="CHYMOTRYPSIN"/>
</dbReference>
<evidence type="ECO:0000256" key="5">
    <source>
        <dbReference type="ARBA" id="ARBA00055534"/>
    </source>
</evidence>
<keyword evidence="6" id="KW-1205">Fibrinolytic toxin</keyword>
<evidence type="ECO:0000256" key="2">
    <source>
        <dbReference type="ARBA" id="ARBA00022656"/>
    </source>
</evidence>
<reference evidence="12" key="1">
    <citation type="submission" date="2025-08" db="UniProtKB">
        <authorList>
            <consortium name="RefSeq"/>
        </authorList>
    </citation>
    <scope>IDENTIFICATION</scope>
</reference>
<comment type="subcellular location">
    <subcellularLocation>
        <location evidence="1">Secreted</location>
        <location evidence="1">Extracellular space</location>
    </subcellularLocation>
</comment>
<feature type="compositionally biased region" description="Acidic residues" evidence="8">
    <location>
        <begin position="292"/>
        <end position="360"/>
    </location>
</feature>
<dbReference type="FunFam" id="2.40.10.10:FF:000068">
    <property type="entry name" value="transmembrane protease serine 2"/>
    <property type="match status" value="1"/>
</dbReference>
<dbReference type="InterPro" id="IPR018114">
    <property type="entry name" value="TRYPSIN_HIS"/>
</dbReference>
<dbReference type="OrthoDB" id="5597713at2759"/>
<evidence type="ECO:0000256" key="7">
    <source>
        <dbReference type="RuleBase" id="RU363034"/>
    </source>
</evidence>
<dbReference type="SMART" id="SM00020">
    <property type="entry name" value="Tryp_SPc"/>
    <property type="match status" value="1"/>
</dbReference>
<feature type="domain" description="Peptidase S1" evidence="10">
    <location>
        <begin position="42"/>
        <end position="283"/>
    </location>
</feature>
<evidence type="ECO:0000313" key="12">
    <source>
        <dbReference type="RefSeq" id="XP_026730855.1"/>
    </source>
</evidence>
<dbReference type="Pfam" id="PF00089">
    <property type="entry name" value="Trypsin"/>
    <property type="match status" value="1"/>
</dbReference>
<evidence type="ECO:0000256" key="9">
    <source>
        <dbReference type="SAM" id="SignalP"/>
    </source>
</evidence>
<dbReference type="GO" id="GO:0005576">
    <property type="term" value="C:extracellular region"/>
    <property type="evidence" value="ECO:0007669"/>
    <property type="project" value="UniProtKB-SubCell"/>
</dbReference>
<keyword evidence="2" id="KW-0800">Toxin</keyword>
<proteinExistence type="predicted"/>
<dbReference type="SUPFAM" id="SSF50494">
    <property type="entry name" value="Trypsin-like serine proteases"/>
    <property type="match status" value="1"/>
</dbReference>
<keyword evidence="3" id="KW-1015">Disulfide bond</keyword>
<dbReference type="InterPro" id="IPR043504">
    <property type="entry name" value="Peptidase_S1_PA_chymotrypsin"/>
</dbReference>
<dbReference type="InParanoid" id="A0A7E5VR95"/>
<dbReference type="GO" id="GO:0090729">
    <property type="term" value="F:toxin activity"/>
    <property type="evidence" value="ECO:0007669"/>
    <property type="project" value="UniProtKB-KW"/>
</dbReference>
<keyword evidence="7" id="KW-0720">Serine protease</keyword>
<dbReference type="GO" id="GO:0006508">
    <property type="term" value="P:proteolysis"/>
    <property type="evidence" value="ECO:0007669"/>
    <property type="project" value="UniProtKB-KW"/>
</dbReference>
<evidence type="ECO:0000313" key="11">
    <source>
        <dbReference type="Proteomes" id="UP000322000"/>
    </source>
</evidence>
<dbReference type="CDD" id="cd00190">
    <property type="entry name" value="Tryp_SPc"/>
    <property type="match status" value="1"/>
</dbReference>
<dbReference type="PANTHER" id="PTHR24250">
    <property type="entry name" value="CHYMOTRYPSIN-RELATED"/>
    <property type="match status" value="1"/>
</dbReference>
<dbReference type="Proteomes" id="UP000322000">
    <property type="component" value="Chromosome 7"/>
</dbReference>
<name>A0A7E5VR95_TRINI</name>
<dbReference type="PROSITE" id="PS50240">
    <property type="entry name" value="TRYPSIN_DOM"/>
    <property type="match status" value="1"/>
</dbReference>
<evidence type="ECO:0000256" key="4">
    <source>
        <dbReference type="ARBA" id="ARBA00023240"/>
    </source>
</evidence>
<dbReference type="GO" id="GO:0004252">
    <property type="term" value="F:serine-type endopeptidase activity"/>
    <property type="evidence" value="ECO:0007669"/>
    <property type="project" value="InterPro"/>
</dbReference>
<feature type="region of interest" description="Disordered" evidence="8">
    <location>
        <begin position="289"/>
        <end position="360"/>
    </location>
</feature>
<dbReference type="InterPro" id="IPR009003">
    <property type="entry name" value="Peptidase_S1_PA"/>
</dbReference>
<dbReference type="AlphaFoldDB" id="A0A7E5VR95"/>
<comment type="function">
    <text evidence="5">Fibrinolytic activity; shows preferential cleavage of Arg-Gly bonds in all three fibrinogen chains. Contact with the caterpillars causes severe bleeding, due the anticoagulant effect of the protein.</text>
</comment>
<feature type="chain" id="PRO_5028803667" evidence="9">
    <location>
        <begin position="20"/>
        <end position="360"/>
    </location>
</feature>
<evidence type="ECO:0000256" key="3">
    <source>
        <dbReference type="ARBA" id="ARBA00023157"/>
    </source>
</evidence>
<accession>A0A7E5VR95</accession>
<dbReference type="InterPro" id="IPR001254">
    <property type="entry name" value="Trypsin_dom"/>
</dbReference>
<feature type="signal peptide" evidence="9">
    <location>
        <begin position="1"/>
        <end position="19"/>
    </location>
</feature>
<dbReference type="PROSITE" id="PS00134">
    <property type="entry name" value="TRYPSIN_HIS"/>
    <property type="match status" value="1"/>
</dbReference>
<dbReference type="PANTHER" id="PTHR24250:SF50">
    <property type="entry name" value="PEPTIDASE S1 DOMAIN-CONTAINING PROTEIN"/>
    <property type="match status" value="1"/>
</dbReference>
<dbReference type="KEGG" id="tnl:113496005"/>
<gene>
    <name evidence="12" type="primary">LOC113496005</name>
</gene>